<sequence>MSGPDLLGVVVPARDEAALLPGCLAALRRAAAHPDLAGVPVLLVVATDRCTDATPDLARAGGAVVVDSRGDTVGDARHAGALRVLAEAAHRGVPPRRVWLAATDADSRVRGDWLALHRAAAESGVDAVLGLVRVADWAGHPPHVAAAFTRAYDAWRAGGPGALHPHVHGANLGVRGDAYLAVGGFPPLAVSEDAALAGALALAGRVLLRTPLSPVTTSARRHPRAPGGFGADLDRLADG</sequence>
<evidence type="ECO:0000256" key="6">
    <source>
        <dbReference type="ARBA" id="ARBA00037281"/>
    </source>
</evidence>
<name>A0A1G7VA13_9ACTN</name>
<comment type="function">
    <text evidence="6">Catalyzes the glycosylation of 4,4'-diaponeurosporenoate, i.e. the esterification of glucose at the C1'' position with the carboxyl group of 4,4'-diaponeurosporenic acid, to form glycosyl-4,4'-diaponeurosporenoate. This is a step in the biosynthesis of staphyloxanthin, an orange pigment present in most staphylococci strains.</text>
</comment>
<dbReference type="Proteomes" id="UP000198863">
    <property type="component" value="Unassembled WGS sequence"/>
</dbReference>
<dbReference type="InterPro" id="IPR001173">
    <property type="entry name" value="Glyco_trans_2-like"/>
</dbReference>
<dbReference type="PANTHER" id="PTHR43646:SF2">
    <property type="entry name" value="GLYCOSYLTRANSFERASE 2-LIKE DOMAIN-CONTAINING PROTEIN"/>
    <property type="match status" value="1"/>
</dbReference>
<protein>
    <recommendedName>
        <fullName evidence="9">4,4'-diaponeurosporenoate glycosyltransferase</fullName>
    </recommendedName>
</protein>
<dbReference type="EMBL" id="FNCF01000004">
    <property type="protein sequence ID" value="SDG56567.1"/>
    <property type="molecule type" value="Genomic_DNA"/>
</dbReference>
<dbReference type="InterPro" id="IPR029044">
    <property type="entry name" value="Nucleotide-diphossugar_trans"/>
</dbReference>
<evidence type="ECO:0000256" key="7">
    <source>
        <dbReference type="ARBA" id="ARBA00037904"/>
    </source>
</evidence>
<evidence type="ECO:0000256" key="3">
    <source>
        <dbReference type="ARBA" id="ARBA00022676"/>
    </source>
</evidence>
<feature type="domain" description="Glycosyltransferase 2-like" evidence="10">
    <location>
        <begin position="9"/>
        <end position="145"/>
    </location>
</feature>
<comment type="subcellular location">
    <subcellularLocation>
        <location evidence="1">Cell membrane</location>
    </subcellularLocation>
</comment>
<evidence type="ECO:0000256" key="9">
    <source>
        <dbReference type="ARBA" id="ARBA00040345"/>
    </source>
</evidence>
<evidence type="ECO:0000256" key="1">
    <source>
        <dbReference type="ARBA" id="ARBA00004236"/>
    </source>
</evidence>
<evidence type="ECO:0000256" key="4">
    <source>
        <dbReference type="ARBA" id="ARBA00022679"/>
    </source>
</evidence>
<evidence type="ECO:0000256" key="5">
    <source>
        <dbReference type="ARBA" id="ARBA00023136"/>
    </source>
</evidence>
<dbReference type="RefSeq" id="WP_207507967.1">
    <property type="nucleotide sequence ID" value="NZ_FNCF01000004.1"/>
</dbReference>
<keyword evidence="4 11" id="KW-0808">Transferase</keyword>
<dbReference type="SUPFAM" id="SSF53448">
    <property type="entry name" value="Nucleotide-diphospho-sugar transferases"/>
    <property type="match status" value="1"/>
</dbReference>
<dbReference type="PANTHER" id="PTHR43646">
    <property type="entry name" value="GLYCOSYLTRANSFERASE"/>
    <property type="match status" value="1"/>
</dbReference>
<evidence type="ECO:0000259" key="10">
    <source>
        <dbReference type="Pfam" id="PF00535"/>
    </source>
</evidence>
<comment type="pathway">
    <text evidence="7">Carotenoid biosynthesis; staphyloxanthin biosynthesis; staphyloxanthin from farnesyl diphosphate: step 4/5.</text>
</comment>
<dbReference type="AlphaFoldDB" id="A0A1G7VA13"/>
<proteinExistence type="inferred from homology"/>
<dbReference type="GO" id="GO:0016757">
    <property type="term" value="F:glycosyltransferase activity"/>
    <property type="evidence" value="ECO:0007669"/>
    <property type="project" value="UniProtKB-KW"/>
</dbReference>
<evidence type="ECO:0000313" key="12">
    <source>
        <dbReference type="Proteomes" id="UP000198863"/>
    </source>
</evidence>
<keyword evidence="5" id="KW-0472">Membrane</keyword>
<keyword evidence="2" id="KW-1003">Cell membrane</keyword>
<reference evidence="12" key="1">
    <citation type="submission" date="2016-10" db="EMBL/GenBank/DDBJ databases">
        <authorList>
            <person name="Varghese N."/>
            <person name="Submissions S."/>
        </authorList>
    </citation>
    <scope>NUCLEOTIDE SEQUENCE [LARGE SCALE GENOMIC DNA]</scope>
    <source>
        <strain evidence="12">DSM 44526</strain>
    </source>
</reference>
<gene>
    <name evidence="11" type="ORF">SAMN05660324_2980</name>
</gene>
<dbReference type="Gene3D" id="3.90.550.10">
    <property type="entry name" value="Spore Coat Polysaccharide Biosynthesis Protein SpsA, Chain A"/>
    <property type="match status" value="1"/>
</dbReference>
<keyword evidence="3" id="KW-0328">Glycosyltransferase</keyword>
<evidence type="ECO:0000313" key="11">
    <source>
        <dbReference type="EMBL" id="SDG56567.1"/>
    </source>
</evidence>
<keyword evidence="12" id="KW-1185">Reference proteome</keyword>
<dbReference type="Pfam" id="PF00535">
    <property type="entry name" value="Glycos_transf_2"/>
    <property type="match status" value="1"/>
</dbReference>
<organism evidence="11 12">
    <name type="scientific">Klenkia brasiliensis</name>
    <dbReference type="NCBI Taxonomy" id="333142"/>
    <lineage>
        <taxon>Bacteria</taxon>
        <taxon>Bacillati</taxon>
        <taxon>Actinomycetota</taxon>
        <taxon>Actinomycetes</taxon>
        <taxon>Geodermatophilales</taxon>
        <taxon>Geodermatophilaceae</taxon>
        <taxon>Klenkia</taxon>
    </lineage>
</organism>
<evidence type="ECO:0000256" key="2">
    <source>
        <dbReference type="ARBA" id="ARBA00022475"/>
    </source>
</evidence>
<evidence type="ECO:0000256" key="8">
    <source>
        <dbReference type="ARBA" id="ARBA00038120"/>
    </source>
</evidence>
<dbReference type="GO" id="GO:0005886">
    <property type="term" value="C:plasma membrane"/>
    <property type="evidence" value="ECO:0007669"/>
    <property type="project" value="UniProtKB-SubCell"/>
</dbReference>
<accession>A0A1G7VA13</accession>
<comment type="similarity">
    <text evidence="8">Belongs to the glycosyltransferase 2 family. CrtQ subfamily.</text>
</comment>